<dbReference type="GO" id="GO:0006020">
    <property type="term" value="P:inositol metabolic process"/>
    <property type="evidence" value="ECO:0007669"/>
    <property type="project" value="TreeGrafter"/>
</dbReference>
<dbReference type="GO" id="GO:0007165">
    <property type="term" value="P:signal transduction"/>
    <property type="evidence" value="ECO:0007669"/>
    <property type="project" value="TreeGrafter"/>
</dbReference>
<gene>
    <name evidence="2" type="primary">suhB</name>
    <name evidence="2" type="ordered locus">BCQ_3747</name>
</gene>
<evidence type="ECO:0000256" key="1">
    <source>
        <dbReference type="PIRSR" id="PIRSR600760-2"/>
    </source>
</evidence>
<dbReference type="PRINTS" id="PR00377">
    <property type="entry name" value="IMPHPHTASES"/>
</dbReference>
<sequence>MASMKKALIIETKSNAADLVTNMDREIEQFLIGKIKETFPHHHILGEEGYGDEVTSSDGVVWLIDPIDGTMTLFTKKEILRFQLEFMRTVSERLDLFMIQFMMNYIMR</sequence>
<protein>
    <submittedName>
        <fullName evidence="2">Myo-inositol-1(Or 4)-monophosphatase</fullName>
    </submittedName>
</protein>
<dbReference type="Gene3D" id="3.30.540.10">
    <property type="entry name" value="Fructose-1,6-Bisphosphatase, subunit A, domain 1"/>
    <property type="match status" value="1"/>
</dbReference>
<keyword evidence="1" id="KW-0479">Metal-binding</keyword>
<dbReference type="AlphaFoldDB" id="B9IW38"/>
<organism evidence="2 3">
    <name type="scientific">Bacillus cereus (strain Q1)</name>
    <dbReference type="NCBI Taxonomy" id="361100"/>
    <lineage>
        <taxon>Bacteria</taxon>
        <taxon>Bacillati</taxon>
        <taxon>Bacillota</taxon>
        <taxon>Bacilli</taxon>
        <taxon>Bacillales</taxon>
        <taxon>Bacillaceae</taxon>
        <taxon>Bacillus</taxon>
        <taxon>Bacillus cereus group</taxon>
    </lineage>
</organism>
<dbReference type="PANTHER" id="PTHR20854">
    <property type="entry name" value="INOSITOL MONOPHOSPHATASE"/>
    <property type="match status" value="1"/>
</dbReference>
<dbReference type="GO" id="GO:0046872">
    <property type="term" value="F:metal ion binding"/>
    <property type="evidence" value="ECO:0007669"/>
    <property type="project" value="UniProtKB-KW"/>
</dbReference>
<feature type="binding site" evidence="1">
    <location>
        <position position="65"/>
    </location>
    <ligand>
        <name>Mg(2+)</name>
        <dbReference type="ChEBI" id="CHEBI:18420"/>
        <label>1</label>
        <note>catalytic</note>
    </ligand>
</feature>
<reference evidence="2 3" key="1">
    <citation type="journal article" date="2009" name="J. Bacteriol.">
        <title>Complete genome sequence of the extremophilic Bacillus cereus strain Q1 with industrial applications.</title>
        <authorList>
            <person name="Xiong Z."/>
            <person name="Jiang Y."/>
            <person name="Qi D."/>
            <person name="Lu H."/>
            <person name="Yang F."/>
            <person name="Yang J."/>
            <person name="Chen L."/>
            <person name="Sun L."/>
            <person name="Xu X."/>
            <person name="Xue Y."/>
            <person name="Zhu Y."/>
            <person name="Jin Q."/>
        </authorList>
    </citation>
    <scope>NUCLEOTIDE SEQUENCE [LARGE SCALE GENOMIC DNA]</scope>
    <source>
        <strain evidence="2 3">Q1</strain>
    </source>
</reference>
<keyword evidence="1" id="KW-0460">Magnesium</keyword>
<feature type="binding site" evidence="1">
    <location>
        <position position="47"/>
    </location>
    <ligand>
        <name>Mg(2+)</name>
        <dbReference type="ChEBI" id="CHEBI:18420"/>
        <label>1</label>
        <note>catalytic</note>
    </ligand>
</feature>
<name>B9IW38_BACCQ</name>
<proteinExistence type="predicted"/>
<accession>B9IW38</accession>
<dbReference type="Proteomes" id="UP000000441">
    <property type="component" value="Chromosome"/>
</dbReference>
<evidence type="ECO:0000313" key="3">
    <source>
        <dbReference type="Proteomes" id="UP000000441"/>
    </source>
</evidence>
<feature type="binding site" evidence="1">
    <location>
        <position position="68"/>
    </location>
    <ligand>
        <name>Mg(2+)</name>
        <dbReference type="ChEBI" id="CHEBI:18420"/>
        <label>1</label>
        <note>catalytic</note>
    </ligand>
</feature>
<dbReference type="KEGG" id="bcq:BCQ_3747"/>
<dbReference type="HOGENOM" id="CLU_158864_0_0_9"/>
<comment type="cofactor">
    <cofactor evidence="1">
        <name>Mg(2+)</name>
        <dbReference type="ChEBI" id="CHEBI:18420"/>
    </cofactor>
</comment>
<dbReference type="Pfam" id="PF00459">
    <property type="entry name" value="Inositol_P"/>
    <property type="match status" value="1"/>
</dbReference>
<dbReference type="InterPro" id="IPR000760">
    <property type="entry name" value="Inositol_monophosphatase-like"/>
</dbReference>
<dbReference type="EMBL" id="CP000227">
    <property type="protein sequence ID" value="ACM14175.1"/>
    <property type="molecule type" value="Genomic_DNA"/>
</dbReference>
<dbReference type="GO" id="GO:0008934">
    <property type="term" value="F:inositol monophosphate 1-phosphatase activity"/>
    <property type="evidence" value="ECO:0007669"/>
    <property type="project" value="TreeGrafter"/>
</dbReference>
<dbReference type="PANTHER" id="PTHR20854:SF4">
    <property type="entry name" value="INOSITOL-1-MONOPHOSPHATASE-RELATED"/>
    <property type="match status" value="1"/>
</dbReference>
<dbReference type="SUPFAM" id="SSF56655">
    <property type="entry name" value="Carbohydrate phosphatase"/>
    <property type="match status" value="1"/>
</dbReference>
<evidence type="ECO:0000313" key="2">
    <source>
        <dbReference type="EMBL" id="ACM14175.1"/>
    </source>
</evidence>
<feature type="binding site" evidence="1">
    <location>
        <position position="67"/>
    </location>
    <ligand>
        <name>Mg(2+)</name>
        <dbReference type="ChEBI" id="CHEBI:18420"/>
        <label>1</label>
        <note>catalytic</note>
    </ligand>
</feature>